<evidence type="ECO:0000313" key="2">
    <source>
        <dbReference type="Proteomes" id="UP001146793"/>
    </source>
</evidence>
<protein>
    <recommendedName>
        <fullName evidence="3">PAS domain-containing protein</fullName>
    </recommendedName>
</protein>
<sequence>MGHKQTKNKKISHFQTINKQECKSYLEIISSMNNPACVIGPNYKIKMINRSFLNILGILNESTLRNKRIKKIFKKFPFLFPKYQHSLGCSNLVSVLKILGELENNGSFQFFWEMNTFQNTKVYLNVDICIISFAGKSSLQVIANEISREDFSNRTKASTQSSSSELELSDETDFEYCSELESDVQTSKSENIWICEETVETLTDDIPSSEFGSARESFKKHRDIIKVNSISSHSCSECSVDFENSCKSFQKSSYKKKKETINHKSKIFENLSENTKEKQTNFTITSTTFINHIEKAVSTVSVN</sequence>
<evidence type="ECO:0008006" key="3">
    <source>
        <dbReference type="Google" id="ProtNLM"/>
    </source>
</evidence>
<dbReference type="Proteomes" id="UP001146793">
    <property type="component" value="Unassembled WGS sequence"/>
</dbReference>
<evidence type="ECO:0000313" key="1">
    <source>
        <dbReference type="EMBL" id="KAJ3428351.1"/>
    </source>
</evidence>
<proteinExistence type="predicted"/>
<dbReference type="AlphaFoldDB" id="A0AAV7YIC5"/>
<accession>A0AAV7YIC5</accession>
<dbReference type="Gene3D" id="3.30.450.20">
    <property type="entry name" value="PAS domain"/>
    <property type="match status" value="1"/>
</dbReference>
<organism evidence="1 2">
    <name type="scientific">Anaeramoeba flamelloides</name>
    <dbReference type="NCBI Taxonomy" id="1746091"/>
    <lineage>
        <taxon>Eukaryota</taxon>
        <taxon>Metamonada</taxon>
        <taxon>Anaeramoebidae</taxon>
        <taxon>Anaeramoeba</taxon>
    </lineage>
</organism>
<reference evidence="1" key="1">
    <citation type="submission" date="2022-08" db="EMBL/GenBank/DDBJ databases">
        <title>Novel sulphate-reducing endosymbionts in the free-living metamonad Anaeramoeba.</title>
        <authorList>
            <person name="Jerlstrom-Hultqvist J."/>
            <person name="Cepicka I."/>
            <person name="Gallot-Lavallee L."/>
            <person name="Salas-Leiva D."/>
            <person name="Curtis B.A."/>
            <person name="Zahonova K."/>
            <person name="Pipaliya S."/>
            <person name="Dacks J."/>
            <person name="Roger A.J."/>
        </authorList>
    </citation>
    <scope>NUCLEOTIDE SEQUENCE</scope>
    <source>
        <strain evidence="1">Busselton2</strain>
    </source>
</reference>
<dbReference type="EMBL" id="JANTQA010000060">
    <property type="protein sequence ID" value="KAJ3428351.1"/>
    <property type="molecule type" value="Genomic_DNA"/>
</dbReference>
<gene>
    <name evidence="1" type="ORF">M0812_25984</name>
</gene>
<name>A0AAV7YIC5_9EUKA</name>
<comment type="caution">
    <text evidence="1">The sequence shown here is derived from an EMBL/GenBank/DDBJ whole genome shotgun (WGS) entry which is preliminary data.</text>
</comment>